<dbReference type="Pfam" id="PF01381">
    <property type="entry name" value="HTH_3"/>
    <property type="match status" value="1"/>
</dbReference>
<sequence>MGFAKNLAYCMERRGYSAYRLAQILDVNNQSVLNWASGESMPHTKNRKKIAEHFGITLEALDGDALPVLPPKGAKKEPPAEGGEQFSPLDARWFSLTEEEKLQAWEYIVQLRAKNQGGDGK</sequence>
<feature type="domain" description="HTH cro/C1-type" evidence="2">
    <location>
        <begin position="7"/>
        <end position="61"/>
    </location>
</feature>
<organism evidence="3">
    <name type="scientific">Myoviridae sp. ctagO6</name>
    <dbReference type="NCBI Taxonomy" id="2826667"/>
    <lineage>
        <taxon>Viruses</taxon>
        <taxon>Duplodnaviria</taxon>
        <taxon>Heunggongvirae</taxon>
        <taxon>Uroviricota</taxon>
        <taxon>Caudoviricetes</taxon>
    </lineage>
</organism>
<name>A0A8S5NNB4_9CAUD</name>
<evidence type="ECO:0000259" key="2">
    <source>
        <dbReference type="PROSITE" id="PS50943"/>
    </source>
</evidence>
<dbReference type="Gene3D" id="1.10.260.40">
    <property type="entry name" value="lambda repressor-like DNA-binding domains"/>
    <property type="match status" value="1"/>
</dbReference>
<dbReference type="SMART" id="SM00530">
    <property type="entry name" value="HTH_XRE"/>
    <property type="match status" value="1"/>
</dbReference>
<evidence type="ECO:0000256" key="1">
    <source>
        <dbReference type="SAM" id="MobiDB-lite"/>
    </source>
</evidence>
<dbReference type="CDD" id="cd00093">
    <property type="entry name" value="HTH_XRE"/>
    <property type="match status" value="1"/>
</dbReference>
<feature type="region of interest" description="Disordered" evidence="1">
    <location>
        <begin position="67"/>
        <end position="87"/>
    </location>
</feature>
<reference evidence="3" key="1">
    <citation type="journal article" date="2021" name="Proc. Natl. Acad. Sci. U.S.A.">
        <title>A Catalog of Tens of Thousands of Viruses from Human Metagenomes Reveals Hidden Associations with Chronic Diseases.</title>
        <authorList>
            <person name="Tisza M.J."/>
            <person name="Buck C.B."/>
        </authorList>
    </citation>
    <scope>NUCLEOTIDE SEQUENCE</scope>
    <source>
        <strain evidence="3">CtagO6</strain>
    </source>
</reference>
<dbReference type="EMBL" id="BK015215">
    <property type="protein sequence ID" value="DAD96293.1"/>
    <property type="molecule type" value="Genomic_DNA"/>
</dbReference>
<dbReference type="PROSITE" id="PS50943">
    <property type="entry name" value="HTH_CROC1"/>
    <property type="match status" value="1"/>
</dbReference>
<dbReference type="SUPFAM" id="SSF47413">
    <property type="entry name" value="lambda repressor-like DNA-binding domains"/>
    <property type="match status" value="1"/>
</dbReference>
<accession>A0A8S5NNB4</accession>
<proteinExistence type="predicted"/>
<evidence type="ECO:0000313" key="3">
    <source>
        <dbReference type="EMBL" id="DAD96293.1"/>
    </source>
</evidence>
<protein>
    <submittedName>
        <fullName evidence="3">Helix-turn-helix domain protein</fullName>
    </submittedName>
</protein>
<dbReference type="InterPro" id="IPR010982">
    <property type="entry name" value="Lambda_DNA-bd_dom_sf"/>
</dbReference>
<dbReference type="InterPro" id="IPR001387">
    <property type="entry name" value="Cro/C1-type_HTH"/>
</dbReference>
<dbReference type="GO" id="GO:0003677">
    <property type="term" value="F:DNA binding"/>
    <property type="evidence" value="ECO:0007669"/>
    <property type="project" value="InterPro"/>
</dbReference>